<dbReference type="RefSeq" id="WP_132122383.1">
    <property type="nucleotide sequence ID" value="NZ_SLWS01000007.1"/>
</dbReference>
<dbReference type="CDD" id="cd17339">
    <property type="entry name" value="MFS_NIMT_CynX_like"/>
    <property type="match status" value="1"/>
</dbReference>
<protein>
    <submittedName>
        <fullName evidence="7">CP family cyanate transporter-like MFS transporter</fullName>
    </submittedName>
</protein>
<proteinExistence type="predicted"/>
<dbReference type="Pfam" id="PF07690">
    <property type="entry name" value="MFS_1"/>
    <property type="match status" value="1"/>
</dbReference>
<comment type="subcellular location">
    <subcellularLocation>
        <location evidence="1">Cell membrane</location>
        <topology evidence="1">Multi-pass membrane protein</topology>
    </subcellularLocation>
</comment>
<feature type="transmembrane region" description="Helical" evidence="5">
    <location>
        <begin position="257"/>
        <end position="278"/>
    </location>
</feature>
<gene>
    <name evidence="7" type="ORF">EV192_107504</name>
</gene>
<feature type="transmembrane region" description="Helical" evidence="5">
    <location>
        <begin position="219"/>
        <end position="237"/>
    </location>
</feature>
<feature type="transmembrane region" description="Helical" evidence="5">
    <location>
        <begin position="89"/>
        <end position="106"/>
    </location>
</feature>
<dbReference type="GO" id="GO:0005886">
    <property type="term" value="C:plasma membrane"/>
    <property type="evidence" value="ECO:0007669"/>
    <property type="project" value="UniProtKB-SubCell"/>
</dbReference>
<dbReference type="InterPro" id="IPR036259">
    <property type="entry name" value="MFS_trans_sf"/>
</dbReference>
<evidence type="ECO:0000259" key="6">
    <source>
        <dbReference type="PROSITE" id="PS50850"/>
    </source>
</evidence>
<dbReference type="Proteomes" id="UP000295680">
    <property type="component" value="Unassembled WGS sequence"/>
</dbReference>
<feature type="transmembrane region" description="Helical" evidence="5">
    <location>
        <begin position="54"/>
        <end position="77"/>
    </location>
</feature>
<dbReference type="PANTHER" id="PTHR23523">
    <property type="match status" value="1"/>
</dbReference>
<dbReference type="PANTHER" id="PTHR23523:SF2">
    <property type="entry name" value="2-NITROIMIDAZOLE TRANSPORTER"/>
    <property type="match status" value="1"/>
</dbReference>
<evidence type="ECO:0000313" key="7">
    <source>
        <dbReference type="EMBL" id="TCO56079.1"/>
    </source>
</evidence>
<feature type="transmembrane region" description="Helical" evidence="5">
    <location>
        <begin position="175"/>
        <end position="198"/>
    </location>
</feature>
<dbReference type="Gene3D" id="1.20.1250.20">
    <property type="entry name" value="MFS general substrate transporter like domains"/>
    <property type="match status" value="2"/>
</dbReference>
<evidence type="ECO:0000256" key="3">
    <source>
        <dbReference type="ARBA" id="ARBA00022989"/>
    </source>
</evidence>
<evidence type="ECO:0000256" key="2">
    <source>
        <dbReference type="ARBA" id="ARBA00022692"/>
    </source>
</evidence>
<keyword evidence="8" id="KW-1185">Reference proteome</keyword>
<feature type="transmembrane region" description="Helical" evidence="5">
    <location>
        <begin position="310"/>
        <end position="332"/>
    </location>
</feature>
<evidence type="ECO:0000256" key="4">
    <source>
        <dbReference type="ARBA" id="ARBA00023136"/>
    </source>
</evidence>
<dbReference type="OrthoDB" id="5317164at2"/>
<dbReference type="AlphaFoldDB" id="A0A4R2JI34"/>
<accession>A0A4R2JI34</accession>
<feature type="transmembrane region" description="Helical" evidence="5">
    <location>
        <begin position="142"/>
        <end position="163"/>
    </location>
</feature>
<feature type="transmembrane region" description="Helical" evidence="5">
    <location>
        <begin position="21"/>
        <end position="48"/>
    </location>
</feature>
<dbReference type="InterPro" id="IPR020846">
    <property type="entry name" value="MFS_dom"/>
</dbReference>
<feature type="transmembrane region" description="Helical" evidence="5">
    <location>
        <begin position="366"/>
        <end position="389"/>
    </location>
</feature>
<dbReference type="GO" id="GO:0022857">
    <property type="term" value="F:transmembrane transporter activity"/>
    <property type="evidence" value="ECO:0007669"/>
    <property type="project" value="InterPro"/>
</dbReference>
<organism evidence="7 8">
    <name type="scientific">Actinocrispum wychmicini</name>
    <dbReference type="NCBI Taxonomy" id="1213861"/>
    <lineage>
        <taxon>Bacteria</taxon>
        <taxon>Bacillati</taxon>
        <taxon>Actinomycetota</taxon>
        <taxon>Actinomycetes</taxon>
        <taxon>Pseudonocardiales</taxon>
        <taxon>Pseudonocardiaceae</taxon>
        <taxon>Actinocrispum</taxon>
    </lineage>
</organism>
<name>A0A4R2JI34_9PSEU</name>
<dbReference type="SUPFAM" id="SSF103473">
    <property type="entry name" value="MFS general substrate transporter"/>
    <property type="match status" value="1"/>
</dbReference>
<dbReference type="PROSITE" id="PS50850">
    <property type="entry name" value="MFS"/>
    <property type="match status" value="1"/>
</dbReference>
<feature type="transmembrane region" description="Helical" evidence="5">
    <location>
        <begin position="285"/>
        <end position="304"/>
    </location>
</feature>
<keyword evidence="3 5" id="KW-1133">Transmembrane helix</keyword>
<reference evidence="7 8" key="1">
    <citation type="submission" date="2019-03" db="EMBL/GenBank/DDBJ databases">
        <title>Genomic Encyclopedia of Type Strains, Phase IV (KMG-IV): sequencing the most valuable type-strain genomes for metagenomic binning, comparative biology and taxonomic classification.</title>
        <authorList>
            <person name="Goeker M."/>
        </authorList>
    </citation>
    <scope>NUCLEOTIDE SEQUENCE [LARGE SCALE GENOMIC DNA]</scope>
    <source>
        <strain evidence="7 8">DSM 45934</strain>
    </source>
</reference>
<dbReference type="EMBL" id="SLWS01000007">
    <property type="protein sequence ID" value="TCO56079.1"/>
    <property type="molecule type" value="Genomic_DNA"/>
</dbReference>
<comment type="caution">
    <text evidence="7">The sequence shown here is derived from an EMBL/GenBank/DDBJ whole genome shotgun (WGS) entry which is preliminary data.</text>
</comment>
<feature type="transmembrane region" description="Helical" evidence="5">
    <location>
        <begin position="339"/>
        <end position="360"/>
    </location>
</feature>
<feature type="domain" description="Major facilitator superfamily (MFS) profile" evidence="6">
    <location>
        <begin position="21"/>
        <end position="399"/>
    </location>
</feature>
<keyword evidence="4 5" id="KW-0472">Membrane</keyword>
<evidence type="ECO:0000313" key="8">
    <source>
        <dbReference type="Proteomes" id="UP000295680"/>
    </source>
</evidence>
<dbReference type="InterPro" id="IPR052524">
    <property type="entry name" value="MFS_Cyanate_Porter"/>
</dbReference>
<sequence length="407" mass="41539">MNKDSGVAQAVPPAGLTSNRVWLLVALVLIMLNLRPAISAVSALLGAIRSDLGLSGAAVSVLTALPTVGLAVFAFLGPRLTGRWGEERLIAGSGFLLLAGNLLRMVPAAAALFGGTALIGSAIGLVTGAIPGLVKRAFPDKFAALMALYTITLTIGASVASGFATPLAHGLDSAWTLPLAVLTVPIGVLACLCWTPALTRSGRSRTNTPIPPGMWRDRVAWQVTIFFSCTGFIYYFVFSWLPTVCHDRGMDATASGFVLSVVALVQVVGSLGVPAVIARTRDQRGLSVVVAVVNIVGLVGVTVGPVPWGVWVSAVVLGLSLGGAFGLAMTLIGLRAQDAVTATGLSGMTQGIGYAVSAAGPLFTGLLHSATGGWLAPLGLVVLVCLGQLTSGLEAGRTRTVLADVPQ</sequence>
<keyword evidence="2 5" id="KW-0812">Transmembrane</keyword>
<evidence type="ECO:0000256" key="5">
    <source>
        <dbReference type="SAM" id="Phobius"/>
    </source>
</evidence>
<dbReference type="InterPro" id="IPR011701">
    <property type="entry name" value="MFS"/>
</dbReference>
<feature type="transmembrane region" description="Helical" evidence="5">
    <location>
        <begin position="112"/>
        <end position="130"/>
    </location>
</feature>
<evidence type="ECO:0000256" key="1">
    <source>
        <dbReference type="ARBA" id="ARBA00004651"/>
    </source>
</evidence>